<dbReference type="Gene3D" id="3.40.50.300">
    <property type="entry name" value="P-loop containing nucleotide triphosphate hydrolases"/>
    <property type="match status" value="1"/>
</dbReference>
<dbReference type="InterPro" id="IPR027417">
    <property type="entry name" value="P-loop_NTPase"/>
</dbReference>
<gene>
    <name evidence="2" type="ORF">HMPREF9725_02521</name>
</gene>
<name>M2AXM3_TREDN</name>
<reference evidence="2" key="1">
    <citation type="submission" date="2012-01" db="EMBL/GenBank/DDBJ databases">
        <title>The Genome Sequence of Treponema denticola H1-T.</title>
        <authorList>
            <consortium name="The Broad Institute Genome Sequencing Platform"/>
            <person name="Earl A."/>
            <person name="Ward D."/>
            <person name="Feldgarden M."/>
            <person name="Gevers D."/>
            <person name="Blanton J.M."/>
            <person name="Fenno C.J."/>
            <person name="Baranova O.V."/>
            <person name="Mathney J."/>
            <person name="Dewhirst F.E."/>
            <person name="Izard J."/>
            <person name="Young S.K."/>
            <person name="Zeng Q."/>
            <person name="Gargeya S."/>
            <person name="Fitzgerald M."/>
            <person name="Haas B."/>
            <person name="Abouelleil A."/>
            <person name="Alvarado L."/>
            <person name="Arachchi H.M."/>
            <person name="Berlin A."/>
            <person name="Chapman S.B."/>
            <person name="Gearin G."/>
            <person name="Goldberg J."/>
            <person name="Griggs A."/>
            <person name="Gujja S."/>
            <person name="Hansen M."/>
            <person name="Heiman D."/>
            <person name="Howarth C."/>
            <person name="Larimer J."/>
            <person name="Lui A."/>
            <person name="MacDonald P.J.P."/>
            <person name="McCowen C."/>
            <person name="Montmayeur A."/>
            <person name="Murphy C."/>
            <person name="Neiman D."/>
            <person name="Pearson M."/>
            <person name="Priest M."/>
            <person name="Roberts A."/>
            <person name="Saif S."/>
            <person name="Shea T."/>
            <person name="Sisk P."/>
            <person name="Stolte C."/>
            <person name="Sykes S."/>
            <person name="Wortman J."/>
            <person name="Nusbaum C."/>
            <person name="Birren B."/>
        </authorList>
    </citation>
    <scope>NUCLEOTIDE SEQUENCE [LARGE SCALE GENOMIC DNA]</scope>
    <source>
        <strain evidence="2">H1-T</strain>
    </source>
</reference>
<dbReference type="SUPFAM" id="SSF52540">
    <property type="entry name" value="P-loop containing nucleoside triphosphate hydrolases"/>
    <property type="match status" value="1"/>
</dbReference>
<keyword evidence="1" id="KW-0175">Coiled coil</keyword>
<sequence length="1470" mass="174888">METFYRKALEDLNTRHDGSTIFEEFCHIIVRIILPDYHFSAPAGGKGTSDGGRDGFDANKNARMACSIQKEYSSKIKDELKKTLNEKELFFFSNQAISELDKIKYEKTSNIKLHICSLEDLVTKIKAITSQDDERKVDYLLRLSIECFDFVKDKLRLHEKTIQTTNNEIYTSKLMIENTDTILITKDPVGEYLISQFKTIGFSNLPHFFLKGQCGIGKTFLMKQAHNTLLNCAEKDLNFKALPLFFDLKDFPDENFKIPNKKNIFLIFLDGLDEISEENKITLSHKIHVALNEYQNIRFIIAGRDGAFNIEISNAVKNNQSLILTPYNDRFDEKLAYLMKKYNDSPVRDLLTIPLYRNYFIEHNDQKFNSSVEFYKSFVFNQLENDKEKFDEAEKIPKRMNRKSKINIEHLAKKLQKLCYQLFCKSKLILSKQNIMEYFTEDEYLYLIQSSLLHYTDDNTITFISAFYFEYFTACFFELKSYSDIKRAFFINGGKDINVRHLNIFMLFLNILDRKSKVYKKICIDLEKLSPCYILLTDFELLPSIERYKYYISILNYYDENKKHIYYTRFYQSADLLANIPSLSSKMMMLLPESYYEKACALHIEKIQNFLKKPHENTLMNFANAIILLGVYDQKIWNASQQNKIKDITIPLFQFFLNNPLAKKLSELLSVDSILYLYSAYDWTKNWNLEHWNDFFKTVSTDFNSLESPITGEKEFLFKLKMYNQFQENPNINVLLYPVITYLLKMEAMDTPIASPVPTELDDTYNTPMLSNNYDLFYLKHNLENTKLTPKIIIDIFSFMAENKIETYTTTNLEYSDVIKILYQNFKEVANILEEYDFDITYKILLYLLDTRFHAFDINNIHTINDTLKREYIKRLCKDIVGRKINYVFLMPKLFSILLDINDQKQAITLFETLNCPDFIGIYKDVVYSIMYDKIQTHILTSYIQNIYETSDVFEQERFIRKEKEEKQKQLTLNIEKMTAQEEEVMLNKDKLLSEIDSVFEFLDTNNAFHPNETERSRLLYLCLEYIHDEIELDNKNTYKTPPVFSSFVINFLFDVSHNDKKIDREALKKYIYRWFEADKYYWRFMFYLYIKNNKHEEANNFIRNHKLLYEKIEKSMKQEITEFMEICSISDFTNRELEHPLLTPFIYYLQSIYNNTCPNWFDTKNILVFCFISCWYFSVSPGMRITTDFTCGKFSSIYDWLSNVFRCTNNDMLEYCLENLDIIQSDHISAQCLDFILKNIDNDRFKNKIESLLLSKTKHEILDYKKKNSSSTVNTVLSIFWKKCKSNQYVKAILEMQLLDIEQINEKNNHCQTEIENYIIKYASCEQKQILIKEVKKKLSNENIVIFLAKLGYKKAIYIEIDKYLKGKAIDQDIWSDFVLPFGFMKKNTILLNAFISLFTYSIAESNDRRQCLFRISCRNIRLHLTKWNFFVFKIRTDNLIKKLQEENKHYQFIENFQKEMMQYLFSNK</sequence>
<comment type="caution">
    <text evidence="2">The sequence shown here is derived from an EMBL/GenBank/DDBJ whole genome shotgun (WGS) entry which is preliminary data.</text>
</comment>
<dbReference type="PATRIC" id="fig|999431.4.peg.2611"/>
<organism evidence="2">
    <name type="scientific">Treponema denticola H1-T</name>
    <dbReference type="NCBI Taxonomy" id="999431"/>
    <lineage>
        <taxon>Bacteria</taxon>
        <taxon>Pseudomonadati</taxon>
        <taxon>Spirochaetota</taxon>
        <taxon>Spirochaetia</taxon>
        <taxon>Spirochaetales</taxon>
        <taxon>Treponemataceae</taxon>
        <taxon>Treponema</taxon>
    </lineage>
</organism>
<dbReference type="EMBL" id="AGDW01000025">
    <property type="protein sequence ID" value="EMB28091.1"/>
    <property type="molecule type" value="Genomic_DNA"/>
</dbReference>
<evidence type="ECO:0000313" key="2">
    <source>
        <dbReference type="EMBL" id="EMB28091.1"/>
    </source>
</evidence>
<feature type="coiled-coil region" evidence="1">
    <location>
        <begin position="961"/>
        <end position="995"/>
    </location>
</feature>
<dbReference type="RefSeq" id="WP_002689716.1">
    <property type="nucleotide sequence ID" value="NZ_CM001794.1"/>
</dbReference>
<dbReference type="Proteomes" id="UP000011708">
    <property type="component" value="Chromosome"/>
</dbReference>
<dbReference type="HOGENOM" id="CLU_250232_0_0_12"/>
<protein>
    <submittedName>
        <fullName evidence="2">Uncharacterized protein</fullName>
    </submittedName>
</protein>
<evidence type="ECO:0000256" key="1">
    <source>
        <dbReference type="SAM" id="Coils"/>
    </source>
</evidence>
<accession>M2AXM3</accession>
<proteinExistence type="predicted"/>